<keyword evidence="2" id="KW-1133">Transmembrane helix</keyword>
<accession>A0A6S7HLL2</accession>
<evidence type="ECO:0000256" key="2">
    <source>
        <dbReference type="SAM" id="Phobius"/>
    </source>
</evidence>
<keyword evidence="2" id="KW-0472">Membrane</keyword>
<keyword evidence="2" id="KW-0812">Transmembrane</keyword>
<feature type="chain" id="PRO_5043467443" evidence="3">
    <location>
        <begin position="25"/>
        <end position="480"/>
    </location>
</feature>
<dbReference type="Proteomes" id="UP001152795">
    <property type="component" value="Unassembled WGS sequence"/>
</dbReference>
<evidence type="ECO:0000256" key="3">
    <source>
        <dbReference type="SAM" id="SignalP"/>
    </source>
</evidence>
<organism evidence="4 5">
    <name type="scientific">Paramuricea clavata</name>
    <name type="common">Red gorgonian</name>
    <name type="synonym">Violescent sea-whip</name>
    <dbReference type="NCBI Taxonomy" id="317549"/>
    <lineage>
        <taxon>Eukaryota</taxon>
        <taxon>Metazoa</taxon>
        <taxon>Cnidaria</taxon>
        <taxon>Anthozoa</taxon>
        <taxon>Octocorallia</taxon>
        <taxon>Malacalcyonacea</taxon>
        <taxon>Plexauridae</taxon>
        <taxon>Paramuricea</taxon>
    </lineage>
</organism>
<feature type="transmembrane region" description="Helical" evidence="2">
    <location>
        <begin position="283"/>
        <end position="307"/>
    </location>
</feature>
<feature type="compositionally biased region" description="Polar residues" evidence="1">
    <location>
        <begin position="440"/>
        <end position="451"/>
    </location>
</feature>
<dbReference type="AlphaFoldDB" id="A0A6S7HLL2"/>
<gene>
    <name evidence="4" type="ORF">PACLA_8A029811</name>
</gene>
<evidence type="ECO:0000256" key="1">
    <source>
        <dbReference type="SAM" id="MobiDB-lite"/>
    </source>
</evidence>
<feature type="region of interest" description="Disordered" evidence="1">
    <location>
        <begin position="371"/>
        <end position="418"/>
    </location>
</feature>
<name>A0A6S7HLL2_PARCT</name>
<proteinExistence type="predicted"/>
<feature type="compositionally biased region" description="Polar residues" evidence="1">
    <location>
        <begin position="371"/>
        <end position="380"/>
    </location>
</feature>
<comment type="caution">
    <text evidence="4">The sequence shown here is derived from an EMBL/GenBank/DDBJ whole genome shotgun (WGS) entry which is preliminary data.</text>
</comment>
<evidence type="ECO:0000313" key="5">
    <source>
        <dbReference type="Proteomes" id="UP001152795"/>
    </source>
</evidence>
<reference evidence="4" key="1">
    <citation type="submission" date="2020-04" db="EMBL/GenBank/DDBJ databases">
        <authorList>
            <person name="Alioto T."/>
            <person name="Alioto T."/>
            <person name="Gomez Garrido J."/>
        </authorList>
    </citation>
    <scope>NUCLEOTIDE SEQUENCE</scope>
    <source>
        <strain evidence="4">A484AB</strain>
    </source>
</reference>
<feature type="region of interest" description="Disordered" evidence="1">
    <location>
        <begin position="440"/>
        <end position="480"/>
    </location>
</feature>
<keyword evidence="3" id="KW-0732">Signal</keyword>
<dbReference type="EMBL" id="CACRXK020005141">
    <property type="protein sequence ID" value="CAB4005249.1"/>
    <property type="molecule type" value="Genomic_DNA"/>
</dbReference>
<protein>
    <submittedName>
        <fullName evidence="4">Uncharacterized protein</fullName>
    </submittedName>
</protein>
<evidence type="ECO:0000313" key="4">
    <source>
        <dbReference type="EMBL" id="CAB4005249.1"/>
    </source>
</evidence>
<dbReference type="OrthoDB" id="5990311at2759"/>
<keyword evidence="5" id="KW-1185">Reference proteome</keyword>
<sequence length="480" mass="52998">MATYLVFVIAFSVMVCNNVGLVGCVDQCSTHADCEGNVWTKHCCRGYLSFRSKDWTCAFGSCLYRYCSRDSDCGDPSICCRSNKCVNKGCSGCITDTDCYRTHVCCKKTFPLDQTVCAANCISQTCNSNDDCASGLSECCRSGKCVKTGCYDKCTSNSECNLDQYCCKKKYSFWEDSCAKSCVGEICRIDDDCGAPNECCVSNKCVDRGCSGCTTNANCSTGHYCCKKRQWYVGEFSECSEHCVGKSCSTSDDCGGPGETCDSEHRCAVNQESNTASKSLPPWLIAVITVSLVVFLIAVGLLLAVFWHVKRKPQVNTINAGTMPIQNTHQGAEIQNQPNAQFSHLNNPTAFEIQLQHGNNNVARQSHNPQRFHNAAQGTPNRDPLFQNPTKNLQNVQGNENHGFHMNPSPNYDDQRHHTAMSSFPAQSNNEVTLEATKDTQYQDSSGQQMKNAPHQGNDYVHNPLHNPQYQGDLYQETHL</sequence>
<feature type="signal peptide" evidence="3">
    <location>
        <begin position="1"/>
        <end position="24"/>
    </location>
</feature>
<feature type="compositionally biased region" description="Polar residues" evidence="1">
    <location>
        <begin position="387"/>
        <end position="400"/>
    </location>
</feature>